<keyword evidence="3" id="KW-0808">Transferase</keyword>
<dbReference type="OrthoDB" id="3971593at2759"/>
<dbReference type="InterPro" id="IPR035991">
    <property type="entry name" value="Casein_kinase_II_beta-like"/>
</dbReference>
<comment type="caution">
    <text evidence="3">The sequence shown here is derived from an EMBL/GenBank/DDBJ whole genome shotgun (WGS) entry which is preliminary data.</text>
</comment>
<keyword evidence="4" id="KW-1185">Reference proteome</keyword>
<dbReference type="GO" id="GO:0019887">
    <property type="term" value="F:protein kinase regulator activity"/>
    <property type="evidence" value="ECO:0007669"/>
    <property type="project" value="InterPro"/>
</dbReference>
<dbReference type="InterPro" id="IPR000704">
    <property type="entry name" value="Casein_kinase_II_reg-sub"/>
</dbReference>
<dbReference type="Gene3D" id="2.20.25.20">
    <property type="match status" value="1"/>
</dbReference>
<gene>
    <name evidence="3" type="ORF">TRFO_21280</name>
</gene>
<protein>
    <recommendedName>
        <fullName evidence="2">Casein kinase II subunit beta</fullName>
        <shortName evidence="2">CK II beta</shortName>
    </recommendedName>
</protein>
<comment type="similarity">
    <text evidence="1 2">Belongs to the casein kinase 2 subunit beta family.</text>
</comment>
<evidence type="ECO:0000313" key="4">
    <source>
        <dbReference type="Proteomes" id="UP000179807"/>
    </source>
</evidence>
<dbReference type="GO" id="GO:0016301">
    <property type="term" value="F:kinase activity"/>
    <property type="evidence" value="ECO:0007669"/>
    <property type="project" value="UniProtKB-KW"/>
</dbReference>
<dbReference type="PANTHER" id="PTHR11740">
    <property type="entry name" value="CASEIN KINASE II SUBUNIT BETA"/>
    <property type="match status" value="1"/>
</dbReference>
<dbReference type="VEuPathDB" id="TrichDB:TRFO_21280"/>
<dbReference type="AlphaFoldDB" id="A0A1J4KFP6"/>
<dbReference type="GeneID" id="94836572"/>
<proteinExistence type="inferred from homology"/>
<dbReference type="GO" id="GO:0005956">
    <property type="term" value="C:protein kinase CK2 complex"/>
    <property type="evidence" value="ECO:0007669"/>
    <property type="project" value="UniProtKB-UniRule"/>
</dbReference>
<evidence type="ECO:0000313" key="3">
    <source>
        <dbReference type="EMBL" id="OHT09752.1"/>
    </source>
</evidence>
<evidence type="ECO:0000256" key="1">
    <source>
        <dbReference type="ARBA" id="ARBA00006941"/>
    </source>
</evidence>
<dbReference type="Gene3D" id="1.10.1820.10">
    <property type="entry name" value="protein kinase ck2 holoenzyme, chain C, domain 1"/>
    <property type="match status" value="1"/>
</dbReference>
<dbReference type="SMART" id="SM01085">
    <property type="entry name" value="CK_II_beta"/>
    <property type="match status" value="1"/>
</dbReference>
<keyword evidence="3" id="KW-0418">Kinase</keyword>
<reference evidence="3" key="1">
    <citation type="submission" date="2016-10" db="EMBL/GenBank/DDBJ databases">
        <authorList>
            <person name="Benchimol M."/>
            <person name="Almeida L.G."/>
            <person name="Vasconcelos A.T."/>
            <person name="Perreira-Neves A."/>
            <person name="Rosa I.A."/>
            <person name="Tasca T."/>
            <person name="Bogo M.R."/>
            <person name="de Souza W."/>
        </authorList>
    </citation>
    <scope>NUCLEOTIDE SEQUENCE [LARGE SCALE GENOMIC DNA]</scope>
    <source>
        <strain evidence="3">K</strain>
    </source>
</reference>
<accession>A0A1J4KFP6</accession>
<dbReference type="PANTHER" id="PTHR11740:SF0">
    <property type="entry name" value="CASEIN KINASE II SUBUNIT BETA"/>
    <property type="match status" value="1"/>
</dbReference>
<organism evidence="3 4">
    <name type="scientific">Tritrichomonas foetus</name>
    <dbReference type="NCBI Taxonomy" id="1144522"/>
    <lineage>
        <taxon>Eukaryota</taxon>
        <taxon>Metamonada</taxon>
        <taxon>Parabasalia</taxon>
        <taxon>Tritrichomonadida</taxon>
        <taxon>Tritrichomonadidae</taxon>
        <taxon>Tritrichomonas</taxon>
    </lineage>
</organism>
<dbReference type="RefSeq" id="XP_068362888.1">
    <property type="nucleotide sequence ID" value="XM_068501868.1"/>
</dbReference>
<evidence type="ECO:0000256" key="2">
    <source>
        <dbReference type="RuleBase" id="RU361268"/>
    </source>
</evidence>
<comment type="subunit">
    <text evidence="2">Tetramer of two alpha and two beta subunits.</text>
</comment>
<dbReference type="PRINTS" id="PR00472">
    <property type="entry name" value="CASNKINASEII"/>
</dbReference>
<dbReference type="Proteomes" id="UP000179807">
    <property type="component" value="Unassembled WGS sequence"/>
</dbReference>
<name>A0A1J4KFP6_9EUKA</name>
<sequence>MPSWIDLFLNTPQGSLFVKITPEFLKEAANIPGIASEFNNIPEVLELILSQNVSELSTGYLQTHAELFYGMAHRRFLNTDKGRQAMIEKQKKGEFFKCPRMLCHNFTCVPVGITNDLNKDKVKMFCPNCTDVYNYDGQFPVDGGFFGPDWVHHLMNENPEIVSEELPETYIPRVFGFKVFIQANQPTS</sequence>
<dbReference type="InterPro" id="IPR016149">
    <property type="entry name" value="Casein_kin_II_reg-sub_N"/>
</dbReference>
<dbReference type="FunFam" id="2.20.25.20:FF:000001">
    <property type="entry name" value="Casein kinase II subunit beta"/>
    <property type="match status" value="1"/>
</dbReference>
<dbReference type="EMBL" id="MLAK01000631">
    <property type="protein sequence ID" value="OHT09752.1"/>
    <property type="molecule type" value="Genomic_DNA"/>
</dbReference>
<dbReference type="SUPFAM" id="SSF57798">
    <property type="entry name" value="Casein kinase II beta subunit"/>
    <property type="match status" value="1"/>
</dbReference>
<dbReference type="GO" id="GO:0005737">
    <property type="term" value="C:cytoplasm"/>
    <property type="evidence" value="ECO:0007669"/>
    <property type="project" value="TreeGrafter"/>
</dbReference>
<dbReference type="Pfam" id="PF01214">
    <property type="entry name" value="CK_II_beta"/>
    <property type="match status" value="1"/>
</dbReference>